<sequence>MVEPITGHRKTATLDSNPLTSSYRETKARYRRNSALYQADAVEGEGTGVEAELERLQEQLSLIEALEERNKAQLDSFVDEDDQWNSLEEYEKELLNCKDKLVERMDILAEQMVMLWMGQKSQDG</sequence>
<gene>
    <name evidence="3" type="ORF">CYCCA115_LOCUS16339</name>
</gene>
<protein>
    <submittedName>
        <fullName evidence="3">Uncharacterized protein</fullName>
    </submittedName>
</protein>
<dbReference type="EMBL" id="CAKOGP040001922">
    <property type="protein sequence ID" value="CAJ1956662.1"/>
    <property type="molecule type" value="Genomic_DNA"/>
</dbReference>
<evidence type="ECO:0000313" key="4">
    <source>
        <dbReference type="Proteomes" id="UP001295423"/>
    </source>
</evidence>
<organism evidence="3 4">
    <name type="scientific">Cylindrotheca closterium</name>
    <dbReference type="NCBI Taxonomy" id="2856"/>
    <lineage>
        <taxon>Eukaryota</taxon>
        <taxon>Sar</taxon>
        <taxon>Stramenopiles</taxon>
        <taxon>Ochrophyta</taxon>
        <taxon>Bacillariophyta</taxon>
        <taxon>Bacillariophyceae</taxon>
        <taxon>Bacillariophycidae</taxon>
        <taxon>Bacillariales</taxon>
        <taxon>Bacillariaceae</taxon>
        <taxon>Cylindrotheca</taxon>
    </lineage>
</organism>
<reference evidence="3" key="1">
    <citation type="submission" date="2023-08" db="EMBL/GenBank/DDBJ databases">
        <authorList>
            <person name="Audoor S."/>
            <person name="Bilcke G."/>
        </authorList>
    </citation>
    <scope>NUCLEOTIDE SEQUENCE</scope>
</reference>
<accession>A0AAD2PVR1</accession>
<evidence type="ECO:0000256" key="2">
    <source>
        <dbReference type="SAM" id="MobiDB-lite"/>
    </source>
</evidence>
<proteinExistence type="predicted"/>
<feature type="coiled-coil region" evidence="1">
    <location>
        <begin position="39"/>
        <end position="76"/>
    </location>
</feature>
<comment type="caution">
    <text evidence="3">The sequence shown here is derived from an EMBL/GenBank/DDBJ whole genome shotgun (WGS) entry which is preliminary data.</text>
</comment>
<dbReference type="Proteomes" id="UP001295423">
    <property type="component" value="Unassembled WGS sequence"/>
</dbReference>
<evidence type="ECO:0000256" key="1">
    <source>
        <dbReference type="SAM" id="Coils"/>
    </source>
</evidence>
<name>A0AAD2PVR1_9STRA</name>
<dbReference type="AlphaFoldDB" id="A0AAD2PVR1"/>
<feature type="region of interest" description="Disordered" evidence="2">
    <location>
        <begin position="1"/>
        <end position="23"/>
    </location>
</feature>
<evidence type="ECO:0000313" key="3">
    <source>
        <dbReference type="EMBL" id="CAJ1956662.1"/>
    </source>
</evidence>
<keyword evidence="1" id="KW-0175">Coiled coil</keyword>
<feature type="compositionally biased region" description="Polar residues" evidence="2">
    <location>
        <begin position="13"/>
        <end position="23"/>
    </location>
</feature>
<keyword evidence="4" id="KW-1185">Reference proteome</keyword>